<sequence length="303" mass="31165">MWLVCDNEAEGVLVRPSINAQQESDNLHVCSCGRCFLRGSWHGLMDDDCIPFSAIQFHRIGLLCLAVGIPLAVAAAGGIAATVAGVASAAANAAPISPPSSSGVLSVTPLPAATPVTAAVAAALGSAILAGDINAAAQVFIDSDDIAGLVLGLQIPPGVSGAPSGDRNSNGDVVAIKAVALAVLSAPGLEGKLTEVLFRAAILPSQEAGTAGLTLEVESTIDNIFANLSNVDLLQRILNGNANTTFRKRLRQLLCVDCSDSRSWVCSACWPAEFCVAFWFCEDLINGPRLVPSSSFEVTTTPL</sequence>
<protein>
    <submittedName>
        <fullName evidence="1">Uncharacterized protein</fullName>
    </submittedName>
</protein>
<reference evidence="1" key="1">
    <citation type="submission" date="2020-12" db="EMBL/GenBank/DDBJ databases">
        <authorList>
            <person name="Iha C."/>
        </authorList>
    </citation>
    <scope>NUCLEOTIDE SEQUENCE</scope>
</reference>
<name>A0A8S1IWM2_9CHLO</name>
<evidence type="ECO:0000313" key="2">
    <source>
        <dbReference type="Proteomes" id="UP000708148"/>
    </source>
</evidence>
<dbReference type="Proteomes" id="UP000708148">
    <property type="component" value="Unassembled WGS sequence"/>
</dbReference>
<comment type="caution">
    <text evidence="1">The sequence shown here is derived from an EMBL/GenBank/DDBJ whole genome shotgun (WGS) entry which is preliminary data.</text>
</comment>
<dbReference type="EMBL" id="CAJHUC010000822">
    <property type="protein sequence ID" value="CAD7698407.1"/>
    <property type="molecule type" value="Genomic_DNA"/>
</dbReference>
<accession>A0A8S1IWM2</accession>
<evidence type="ECO:0000313" key="1">
    <source>
        <dbReference type="EMBL" id="CAD7698407.1"/>
    </source>
</evidence>
<gene>
    <name evidence="1" type="ORF">OSTQU699_LOCUS3768</name>
</gene>
<dbReference type="AlphaFoldDB" id="A0A8S1IWM2"/>
<keyword evidence="2" id="KW-1185">Reference proteome</keyword>
<organism evidence="1 2">
    <name type="scientific">Ostreobium quekettii</name>
    <dbReference type="NCBI Taxonomy" id="121088"/>
    <lineage>
        <taxon>Eukaryota</taxon>
        <taxon>Viridiplantae</taxon>
        <taxon>Chlorophyta</taxon>
        <taxon>core chlorophytes</taxon>
        <taxon>Ulvophyceae</taxon>
        <taxon>TCBD clade</taxon>
        <taxon>Bryopsidales</taxon>
        <taxon>Ostreobineae</taxon>
        <taxon>Ostreobiaceae</taxon>
        <taxon>Ostreobium</taxon>
    </lineage>
</organism>
<proteinExistence type="predicted"/>